<dbReference type="CDD" id="cd00075">
    <property type="entry name" value="HATPase"/>
    <property type="match status" value="1"/>
</dbReference>
<dbReference type="InterPro" id="IPR016132">
    <property type="entry name" value="Phyto_chromo_attachment"/>
</dbReference>
<dbReference type="InterPro" id="IPR036097">
    <property type="entry name" value="HisK_dim/P_sf"/>
</dbReference>
<sequence>MSNTWTILIIDDCAEDREAYRRYLLRNSDQSYQILEADSAEDGLALCKEIHCDLILVDFCLPSMNGLEFLDRLKQQLNQTPVPVIMLTAYGDEEVAVAAMKSGAHDYLVKQHLKADVLKLAVRNAIKQSHLQKLLGKTQERQRLIYTTALRIRQSLNLEETLKTTVAEVRQLLKCDRVVVFQFINDTNGLVVAESVGQNFCVTYGIEIKETYFQQTKGINYEGNKQTITNIHNAELSDCYRNLLERFEVKANLAVPILLSNSGNKIPKLWGLLIAHQCSQERQWQVDEVNILDELSVQLAIAIQQAELLAQTQAALEKQKQLNEFRSQIIATVSHEYRTPLASILAAASTVKQNSHKLDESRKQRFLQIIEQKVRHMSKLVDDMLVVNQFELNKTKFKPVSLNLNQFFAELIDELQQLTSEQHKLIFKVTGNNFSFCGDKGLLRQIFSNLMSNAIKYSPEGGNIEFHLIEEETQIVFSVQDWGIGIPTKDQENLFQSFCRGGNVGTISGTGLGLVITKACVDLHGGKITLSSQLGQGTKVTVSLPSSICP</sequence>
<dbReference type="SUPFAM" id="SSF47384">
    <property type="entry name" value="Homodimeric domain of signal transducing histidine kinase"/>
    <property type="match status" value="1"/>
</dbReference>
<feature type="modified residue" description="4-aspartylphosphate" evidence="9">
    <location>
        <position position="58"/>
    </location>
</feature>
<dbReference type="InterPro" id="IPR011006">
    <property type="entry name" value="CheY-like_superfamily"/>
</dbReference>
<dbReference type="PANTHER" id="PTHR43547">
    <property type="entry name" value="TWO-COMPONENT HISTIDINE KINASE"/>
    <property type="match status" value="1"/>
</dbReference>
<dbReference type="FunFam" id="3.30.565.10:FF:000006">
    <property type="entry name" value="Sensor histidine kinase WalK"/>
    <property type="match status" value="1"/>
</dbReference>
<dbReference type="PRINTS" id="PR00344">
    <property type="entry name" value="BCTRLSENSOR"/>
</dbReference>
<evidence type="ECO:0000256" key="2">
    <source>
        <dbReference type="ARBA" id="ARBA00006402"/>
    </source>
</evidence>
<comment type="catalytic activity">
    <reaction evidence="1">
        <text>ATP + protein L-histidine = ADP + protein N-phospho-L-histidine.</text>
        <dbReference type="EC" id="2.7.13.3"/>
    </reaction>
</comment>
<dbReference type="GO" id="GO:0000155">
    <property type="term" value="F:phosphorelay sensor kinase activity"/>
    <property type="evidence" value="ECO:0007669"/>
    <property type="project" value="InterPro"/>
</dbReference>
<dbReference type="SMART" id="SM00387">
    <property type="entry name" value="HATPase_c"/>
    <property type="match status" value="1"/>
</dbReference>
<dbReference type="CDD" id="cd00082">
    <property type="entry name" value="HisKA"/>
    <property type="match status" value="1"/>
</dbReference>
<dbReference type="EMBL" id="JACXAE010000080">
    <property type="protein sequence ID" value="MBD2775453.1"/>
    <property type="molecule type" value="Genomic_DNA"/>
</dbReference>
<dbReference type="PANTHER" id="PTHR43547:SF2">
    <property type="entry name" value="HYBRID SIGNAL TRANSDUCTION HISTIDINE KINASE C"/>
    <property type="match status" value="1"/>
</dbReference>
<dbReference type="Gene3D" id="1.10.287.130">
    <property type="match status" value="1"/>
</dbReference>
<evidence type="ECO:0000313" key="13">
    <source>
        <dbReference type="EMBL" id="MBD2775453.1"/>
    </source>
</evidence>
<dbReference type="InterPro" id="IPR001789">
    <property type="entry name" value="Sig_transdc_resp-reg_receiver"/>
</dbReference>
<dbReference type="Proteomes" id="UP000629098">
    <property type="component" value="Unassembled WGS sequence"/>
</dbReference>
<protein>
    <recommendedName>
        <fullName evidence="3">histidine kinase</fullName>
        <ecNumber evidence="3">2.7.13.3</ecNumber>
    </recommendedName>
</protein>
<keyword evidence="4 9" id="KW-0597">Phosphoprotein</keyword>
<dbReference type="PROSITE" id="PS50046">
    <property type="entry name" value="PHYTOCHROME_2"/>
    <property type="match status" value="1"/>
</dbReference>
<dbReference type="InterPro" id="IPR029016">
    <property type="entry name" value="GAF-like_dom_sf"/>
</dbReference>
<evidence type="ECO:0000256" key="4">
    <source>
        <dbReference type="ARBA" id="ARBA00022553"/>
    </source>
</evidence>
<dbReference type="PROSITE" id="PS50110">
    <property type="entry name" value="RESPONSE_REGULATORY"/>
    <property type="match status" value="1"/>
</dbReference>
<feature type="domain" description="Histidine kinase" evidence="11">
    <location>
        <begin position="332"/>
        <end position="548"/>
    </location>
</feature>
<dbReference type="InterPro" id="IPR003594">
    <property type="entry name" value="HATPase_dom"/>
</dbReference>
<comment type="similarity">
    <text evidence="2">In the N-terminal section; belongs to the phytochrome family.</text>
</comment>
<dbReference type="SUPFAM" id="SSF55781">
    <property type="entry name" value="GAF domain-like"/>
    <property type="match status" value="1"/>
</dbReference>
<dbReference type="Pfam" id="PF01590">
    <property type="entry name" value="GAF"/>
    <property type="match status" value="1"/>
</dbReference>
<dbReference type="InterPro" id="IPR003018">
    <property type="entry name" value="GAF"/>
</dbReference>
<dbReference type="SMART" id="SM00065">
    <property type="entry name" value="GAF"/>
    <property type="match status" value="1"/>
</dbReference>
<feature type="domain" description="Response regulatory" evidence="12">
    <location>
        <begin position="6"/>
        <end position="125"/>
    </location>
</feature>
<comment type="function">
    <text evidence="8">Photoreceptor which exists in two forms that are reversibly interconvertible by light: the R form that absorbs maximally in the red region of the spectrum and the FR form that absorbs maximally in the far-red region.</text>
</comment>
<evidence type="ECO:0000256" key="9">
    <source>
        <dbReference type="PROSITE-ProRule" id="PRU00169"/>
    </source>
</evidence>
<dbReference type="PROSITE" id="PS50109">
    <property type="entry name" value="HIS_KIN"/>
    <property type="match status" value="1"/>
</dbReference>
<feature type="domain" description="Phytochrome chromophore attachment site" evidence="10">
    <location>
        <begin position="157"/>
        <end position="298"/>
    </location>
</feature>
<dbReference type="Pfam" id="PF00512">
    <property type="entry name" value="HisKA"/>
    <property type="match status" value="1"/>
</dbReference>
<proteinExistence type="inferred from homology"/>
<dbReference type="SMART" id="SM00388">
    <property type="entry name" value="HisKA"/>
    <property type="match status" value="1"/>
</dbReference>
<reference evidence="13" key="1">
    <citation type="submission" date="2020-09" db="EMBL/GenBank/DDBJ databases">
        <title>Iningainema tapete sp. nov. (Scytonemataceae, Cyanobacteria) from greenhouses in central Florida (USA) produces two types of nodularin with biosynthetic potential for microcystin-LR and anabaenopeptins.</title>
        <authorList>
            <person name="Berthold D.E."/>
            <person name="Lefler F.W."/>
            <person name="Huang I.-S."/>
            <person name="Abdulla H."/>
            <person name="Zimba P.V."/>
            <person name="Laughinghouse H.D. IV."/>
        </authorList>
    </citation>
    <scope>NUCLEOTIDE SEQUENCE</scope>
    <source>
        <strain evidence="13">BLCCT55</strain>
    </source>
</reference>
<evidence type="ECO:0000256" key="6">
    <source>
        <dbReference type="ARBA" id="ARBA00022777"/>
    </source>
</evidence>
<keyword evidence="14" id="KW-1185">Reference proteome</keyword>
<dbReference type="Gene3D" id="3.40.50.2300">
    <property type="match status" value="1"/>
</dbReference>
<dbReference type="SMART" id="SM00448">
    <property type="entry name" value="REC"/>
    <property type="match status" value="1"/>
</dbReference>
<evidence type="ECO:0000256" key="1">
    <source>
        <dbReference type="ARBA" id="ARBA00000085"/>
    </source>
</evidence>
<dbReference type="RefSeq" id="WP_190833864.1">
    <property type="nucleotide sequence ID" value="NZ_CAWPPI010000080.1"/>
</dbReference>
<dbReference type="InterPro" id="IPR004358">
    <property type="entry name" value="Sig_transdc_His_kin-like_C"/>
</dbReference>
<name>A0A8J6XYK1_9CYAN</name>
<dbReference type="InterPro" id="IPR003661">
    <property type="entry name" value="HisK_dim/P_dom"/>
</dbReference>
<evidence type="ECO:0000313" key="14">
    <source>
        <dbReference type="Proteomes" id="UP000629098"/>
    </source>
</evidence>
<evidence type="ECO:0000256" key="8">
    <source>
        <dbReference type="ARBA" id="ARBA00055745"/>
    </source>
</evidence>
<accession>A0A8J6XYK1</accession>
<evidence type="ECO:0000256" key="7">
    <source>
        <dbReference type="ARBA" id="ARBA00023012"/>
    </source>
</evidence>
<evidence type="ECO:0000259" key="11">
    <source>
        <dbReference type="PROSITE" id="PS50109"/>
    </source>
</evidence>
<keyword evidence="7" id="KW-0902">Two-component regulatory system</keyword>
<dbReference type="AlphaFoldDB" id="A0A8J6XYK1"/>
<evidence type="ECO:0000256" key="5">
    <source>
        <dbReference type="ARBA" id="ARBA00022679"/>
    </source>
</evidence>
<dbReference type="InterPro" id="IPR036890">
    <property type="entry name" value="HATPase_C_sf"/>
</dbReference>
<dbReference type="EC" id="2.7.13.3" evidence="3"/>
<evidence type="ECO:0000256" key="3">
    <source>
        <dbReference type="ARBA" id="ARBA00012438"/>
    </source>
</evidence>
<dbReference type="Gene3D" id="3.30.450.40">
    <property type="match status" value="1"/>
</dbReference>
<dbReference type="SUPFAM" id="SSF55874">
    <property type="entry name" value="ATPase domain of HSP90 chaperone/DNA topoisomerase II/histidine kinase"/>
    <property type="match status" value="1"/>
</dbReference>
<keyword evidence="6" id="KW-0418">Kinase</keyword>
<evidence type="ECO:0000259" key="10">
    <source>
        <dbReference type="PROSITE" id="PS50046"/>
    </source>
</evidence>
<dbReference type="Pfam" id="PF00072">
    <property type="entry name" value="Response_reg"/>
    <property type="match status" value="1"/>
</dbReference>
<comment type="caution">
    <text evidence="13">The sequence shown here is derived from an EMBL/GenBank/DDBJ whole genome shotgun (WGS) entry which is preliminary data.</text>
</comment>
<dbReference type="CDD" id="cd00156">
    <property type="entry name" value="REC"/>
    <property type="match status" value="1"/>
</dbReference>
<evidence type="ECO:0000259" key="12">
    <source>
        <dbReference type="PROSITE" id="PS50110"/>
    </source>
</evidence>
<keyword evidence="5" id="KW-0808">Transferase</keyword>
<gene>
    <name evidence="13" type="ORF">ICL16_26185</name>
</gene>
<dbReference type="InterPro" id="IPR005467">
    <property type="entry name" value="His_kinase_dom"/>
</dbReference>
<dbReference type="SUPFAM" id="SSF52172">
    <property type="entry name" value="CheY-like"/>
    <property type="match status" value="1"/>
</dbReference>
<organism evidence="13 14">
    <name type="scientific">Iningainema tapete BLCC-T55</name>
    <dbReference type="NCBI Taxonomy" id="2748662"/>
    <lineage>
        <taxon>Bacteria</taxon>
        <taxon>Bacillati</taxon>
        <taxon>Cyanobacteriota</taxon>
        <taxon>Cyanophyceae</taxon>
        <taxon>Nostocales</taxon>
        <taxon>Scytonemataceae</taxon>
        <taxon>Iningainema tapete</taxon>
    </lineage>
</organism>
<dbReference type="Pfam" id="PF02518">
    <property type="entry name" value="HATPase_c"/>
    <property type="match status" value="1"/>
</dbReference>
<dbReference type="Gene3D" id="3.30.565.10">
    <property type="entry name" value="Histidine kinase-like ATPase, C-terminal domain"/>
    <property type="match status" value="1"/>
</dbReference>